<gene>
    <name evidence="2" type="ORF">SAY86_021791</name>
</gene>
<name>A0AAN7RDB1_TRANT</name>
<protein>
    <submittedName>
        <fullName evidence="2">Uncharacterized protein</fullName>
    </submittedName>
</protein>
<feature type="region of interest" description="Disordered" evidence="1">
    <location>
        <begin position="156"/>
        <end position="195"/>
    </location>
</feature>
<keyword evidence="3" id="KW-1185">Reference proteome</keyword>
<evidence type="ECO:0000313" key="3">
    <source>
        <dbReference type="Proteomes" id="UP001346149"/>
    </source>
</evidence>
<dbReference type="Proteomes" id="UP001346149">
    <property type="component" value="Unassembled WGS sequence"/>
</dbReference>
<organism evidence="2 3">
    <name type="scientific">Trapa natans</name>
    <name type="common">Water chestnut</name>
    <dbReference type="NCBI Taxonomy" id="22666"/>
    <lineage>
        <taxon>Eukaryota</taxon>
        <taxon>Viridiplantae</taxon>
        <taxon>Streptophyta</taxon>
        <taxon>Embryophyta</taxon>
        <taxon>Tracheophyta</taxon>
        <taxon>Spermatophyta</taxon>
        <taxon>Magnoliopsida</taxon>
        <taxon>eudicotyledons</taxon>
        <taxon>Gunneridae</taxon>
        <taxon>Pentapetalae</taxon>
        <taxon>rosids</taxon>
        <taxon>malvids</taxon>
        <taxon>Myrtales</taxon>
        <taxon>Lythraceae</taxon>
        <taxon>Trapa</taxon>
    </lineage>
</organism>
<comment type="caution">
    <text evidence="2">The sequence shown here is derived from an EMBL/GenBank/DDBJ whole genome shotgun (WGS) entry which is preliminary data.</text>
</comment>
<feature type="compositionally biased region" description="Basic and acidic residues" evidence="1">
    <location>
        <begin position="163"/>
        <end position="172"/>
    </location>
</feature>
<evidence type="ECO:0000256" key="1">
    <source>
        <dbReference type="SAM" id="MobiDB-lite"/>
    </source>
</evidence>
<feature type="compositionally biased region" description="Basic and acidic residues" evidence="1">
    <location>
        <begin position="183"/>
        <end position="195"/>
    </location>
</feature>
<proteinExistence type="predicted"/>
<evidence type="ECO:0000313" key="2">
    <source>
        <dbReference type="EMBL" id="KAK4801304.1"/>
    </source>
</evidence>
<dbReference type="EMBL" id="JAXQNO010000003">
    <property type="protein sequence ID" value="KAK4801304.1"/>
    <property type="molecule type" value="Genomic_DNA"/>
</dbReference>
<sequence length="195" mass="21065">MGLCTPLSRPGEAYVHEVVDIPSEIEIGSEDGALGSQIGVGDVNTQIAGGAVKDDPRIDDVSALEIHVYGVQVTHLKLTQTNPKEYQFLHEERNTGQEEKEGKKEIDLRRDQIIDIQSHMVSINVLELDVHQGIELHGYEAGGSLPLALKAEETAGASHSLGVRRDEERKAGSDGGGVQVGNREGEEGGEARRRV</sequence>
<dbReference type="AlphaFoldDB" id="A0AAN7RDB1"/>
<accession>A0AAN7RDB1</accession>
<reference evidence="2 3" key="1">
    <citation type="journal article" date="2023" name="Hortic Res">
        <title>Pangenome of water caltrop reveals structural variations and asymmetric subgenome divergence after allopolyploidization.</title>
        <authorList>
            <person name="Zhang X."/>
            <person name="Chen Y."/>
            <person name="Wang L."/>
            <person name="Yuan Y."/>
            <person name="Fang M."/>
            <person name="Shi L."/>
            <person name="Lu R."/>
            <person name="Comes H.P."/>
            <person name="Ma Y."/>
            <person name="Chen Y."/>
            <person name="Huang G."/>
            <person name="Zhou Y."/>
            <person name="Zheng Z."/>
            <person name="Qiu Y."/>
        </authorList>
    </citation>
    <scope>NUCLEOTIDE SEQUENCE [LARGE SCALE GENOMIC DNA]</scope>
    <source>
        <strain evidence="2">F231</strain>
    </source>
</reference>